<dbReference type="KEGG" id="tso:IZ6_26590"/>
<name>A0A6S6QN43_9HYPH</name>
<sequence length="418" mass="45732">MSNAFPTDPYYSYPGAYAGQAEPLFEKLALALIIAAATFNLALALVNNHVVGITPAFPMAAEALIIGATTVLIARKHDTFAFFFVVATIGYFAILYLLRGYVDPKPIRDVLIPLLFFRLGVLYGGEQAVLRVTKLLLAITFVVGIWEWLAPSQFGQFFGVLKYFIAKGATGDEVGEFIQNGLNINALRPAGQGREIFSFLGPHRVSSIFLEPVTAGNFGAFCIAVFLGTLRGWKSWLWFGMAAAVLIFADARFGVLLAIGAIALYQLRFLHNPIFFALLPVFFIVGLAAYGSFGGETPNTLVGRLIYSGKALYSFNAGDWFGVPESRKVWHDSGFAYALSQFGILYCLAAWAFISVVNPKTELGRFRLCYVMCFICLSFSVSASLWSIKMAALMWFVCGSALRDVPPDPGVASIQPQR</sequence>
<dbReference type="AlphaFoldDB" id="A0A6S6QN43"/>
<feature type="transmembrane region" description="Helical" evidence="1">
    <location>
        <begin position="274"/>
        <end position="293"/>
    </location>
</feature>
<feature type="transmembrane region" description="Helical" evidence="1">
    <location>
        <begin position="236"/>
        <end position="262"/>
    </location>
</feature>
<keyword evidence="3" id="KW-1185">Reference proteome</keyword>
<dbReference type="Proteomes" id="UP000515317">
    <property type="component" value="Chromosome"/>
</dbReference>
<reference evidence="2 3" key="1">
    <citation type="submission" date="2020-08" db="EMBL/GenBank/DDBJ databases">
        <title>Genome sequence of Rhizobiales bacterium strain IZ6.</title>
        <authorList>
            <person name="Nakai R."/>
            <person name="Naganuma T."/>
        </authorList>
    </citation>
    <scope>NUCLEOTIDE SEQUENCE [LARGE SCALE GENOMIC DNA]</scope>
    <source>
        <strain evidence="2 3">IZ6</strain>
    </source>
</reference>
<gene>
    <name evidence="2" type="primary">gumE</name>
    <name evidence="2" type="ORF">IZ6_26590</name>
</gene>
<feature type="transmembrane region" description="Helical" evidence="1">
    <location>
        <begin position="132"/>
        <end position="149"/>
    </location>
</feature>
<evidence type="ECO:0000313" key="3">
    <source>
        <dbReference type="Proteomes" id="UP000515317"/>
    </source>
</evidence>
<dbReference type="EMBL" id="AP023361">
    <property type="protein sequence ID" value="BCJ91924.1"/>
    <property type="molecule type" value="Genomic_DNA"/>
</dbReference>
<evidence type="ECO:0000313" key="2">
    <source>
        <dbReference type="EMBL" id="BCJ91924.1"/>
    </source>
</evidence>
<feature type="transmembrane region" description="Helical" evidence="1">
    <location>
        <begin position="368"/>
        <end position="388"/>
    </location>
</feature>
<accession>A0A6S6QN43</accession>
<feature type="transmembrane region" description="Helical" evidence="1">
    <location>
        <begin position="80"/>
        <end position="98"/>
    </location>
</feature>
<organism evidence="2 3">
    <name type="scientific">Terrihabitans soli</name>
    <dbReference type="NCBI Taxonomy" id="708113"/>
    <lineage>
        <taxon>Bacteria</taxon>
        <taxon>Pseudomonadati</taxon>
        <taxon>Pseudomonadota</taxon>
        <taxon>Alphaproteobacteria</taxon>
        <taxon>Hyphomicrobiales</taxon>
        <taxon>Terrihabitans</taxon>
    </lineage>
</organism>
<feature type="transmembrane region" description="Helical" evidence="1">
    <location>
        <begin position="335"/>
        <end position="356"/>
    </location>
</feature>
<keyword evidence="1" id="KW-0472">Membrane</keyword>
<keyword evidence="1" id="KW-0812">Transmembrane</keyword>
<keyword evidence="1" id="KW-1133">Transmembrane helix</keyword>
<dbReference type="RefSeq" id="WP_222875540.1">
    <property type="nucleotide sequence ID" value="NZ_AP023361.1"/>
</dbReference>
<feature type="transmembrane region" description="Helical" evidence="1">
    <location>
        <begin position="28"/>
        <end position="46"/>
    </location>
</feature>
<feature type="transmembrane region" description="Helical" evidence="1">
    <location>
        <begin position="53"/>
        <end position="74"/>
    </location>
</feature>
<evidence type="ECO:0000256" key="1">
    <source>
        <dbReference type="SAM" id="Phobius"/>
    </source>
</evidence>
<feature type="transmembrane region" description="Helical" evidence="1">
    <location>
        <begin position="208"/>
        <end position="230"/>
    </location>
</feature>
<proteinExistence type="predicted"/>
<protein>
    <submittedName>
        <fullName evidence="2">GumE protein</fullName>
    </submittedName>
</protein>